<feature type="signal peptide" evidence="2">
    <location>
        <begin position="1"/>
        <end position="19"/>
    </location>
</feature>
<evidence type="ECO:0000313" key="5">
    <source>
        <dbReference type="Proteomes" id="UP001314170"/>
    </source>
</evidence>
<gene>
    <name evidence="4" type="ORF">DCAF_LOCUS26707</name>
</gene>
<proteinExistence type="predicted"/>
<keyword evidence="5" id="KW-1185">Reference proteome</keyword>
<dbReference type="EMBL" id="CAWUPB010001197">
    <property type="protein sequence ID" value="CAK7356435.1"/>
    <property type="molecule type" value="Genomic_DNA"/>
</dbReference>
<evidence type="ECO:0000256" key="1">
    <source>
        <dbReference type="SAM" id="MobiDB-lite"/>
    </source>
</evidence>
<feature type="compositionally biased region" description="Basic residues" evidence="1">
    <location>
        <begin position="315"/>
        <end position="326"/>
    </location>
</feature>
<dbReference type="GO" id="GO:0003677">
    <property type="term" value="F:DNA binding"/>
    <property type="evidence" value="ECO:0007669"/>
    <property type="project" value="InterPro"/>
</dbReference>
<evidence type="ECO:0000313" key="4">
    <source>
        <dbReference type="EMBL" id="CAK7356435.1"/>
    </source>
</evidence>
<reference evidence="4 5" key="1">
    <citation type="submission" date="2024-01" db="EMBL/GenBank/DDBJ databases">
        <authorList>
            <person name="Waweru B."/>
        </authorList>
    </citation>
    <scope>NUCLEOTIDE SEQUENCE [LARGE SCALE GENOMIC DNA]</scope>
</reference>
<dbReference type="Proteomes" id="UP001314170">
    <property type="component" value="Unassembled WGS sequence"/>
</dbReference>
<feature type="compositionally biased region" description="Basic and acidic residues" evidence="1">
    <location>
        <begin position="183"/>
        <end position="196"/>
    </location>
</feature>
<comment type="caution">
    <text evidence="4">The sequence shown here is derived from an EMBL/GenBank/DDBJ whole genome shotgun (WGS) entry which is preliminary data.</text>
</comment>
<feature type="compositionally biased region" description="Polar residues" evidence="1">
    <location>
        <begin position="585"/>
        <end position="608"/>
    </location>
</feature>
<organism evidence="4 5">
    <name type="scientific">Dovyalis caffra</name>
    <dbReference type="NCBI Taxonomy" id="77055"/>
    <lineage>
        <taxon>Eukaryota</taxon>
        <taxon>Viridiplantae</taxon>
        <taxon>Streptophyta</taxon>
        <taxon>Embryophyta</taxon>
        <taxon>Tracheophyta</taxon>
        <taxon>Spermatophyta</taxon>
        <taxon>Magnoliopsida</taxon>
        <taxon>eudicotyledons</taxon>
        <taxon>Gunneridae</taxon>
        <taxon>Pentapetalae</taxon>
        <taxon>rosids</taxon>
        <taxon>fabids</taxon>
        <taxon>Malpighiales</taxon>
        <taxon>Salicaceae</taxon>
        <taxon>Flacourtieae</taxon>
        <taxon>Dovyalis</taxon>
    </lineage>
</organism>
<name>A0AAV1SQZ8_9ROSI</name>
<dbReference type="InterPro" id="IPR003611">
    <property type="entry name" value="NUMOD3"/>
</dbReference>
<dbReference type="PANTHER" id="PTHR34199:SF2">
    <property type="entry name" value="NUMOD3 MOTIF FAMILY PROTEIN, EXPRESSED"/>
    <property type="match status" value="1"/>
</dbReference>
<evidence type="ECO:0000256" key="2">
    <source>
        <dbReference type="SAM" id="SignalP"/>
    </source>
</evidence>
<feature type="region of interest" description="Disordered" evidence="1">
    <location>
        <begin position="583"/>
        <end position="650"/>
    </location>
</feature>
<feature type="domain" description="Nuclease associated modular" evidence="3">
    <location>
        <begin position="199"/>
        <end position="227"/>
    </location>
</feature>
<feature type="region of interest" description="Disordered" evidence="1">
    <location>
        <begin position="312"/>
        <end position="331"/>
    </location>
</feature>
<feature type="region of interest" description="Disordered" evidence="1">
    <location>
        <begin position="362"/>
        <end position="416"/>
    </location>
</feature>
<evidence type="ECO:0000259" key="3">
    <source>
        <dbReference type="Pfam" id="PF07460"/>
    </source>
</evidence>
<feature type="chain" id="PRO_5043898022" description="Nuclease associated modular domain-containing protein" evidence="2">
    <location>
        <begin position="20"/>
        <end position="650"/>
    </location>
</feature>
<dbReference type="PANTHER" id="PTHR34199">
    <property type="entry name" value="NUMOD3 MOTIF FAMILY PROTEIN, EXPRESSED"/>
    <property type="match status" value="1"/>
</dbReference>
<protein>
    <recommendedName>
        <fullName evidence="3">Nuclease associated modular domain-containing protein</fullName>
    </recommendedName>
</protein>
<sequence>MAQLRSIIAIVECLVLGCSEKCHVYCAKTLQDHVEESLAVSKNKIQEDNIELFSGGMAMSQWVGEYIYDSKLKLDKYLMLDIATAQASLQNHIGSLRAQSHVRCKVFSSPFTSGDDKRLLLLGKCIEFHRKINSFERSKLRIKAVATVEPKSLVRKGGEKRKPSRENEQLGANSDSLAAQVESTHEDSMTLDDREKLRRKRISKANKGNTPWNKGKKHSPETLQKIRERTKLAMQDPKVIKETRVKIGHGVKLGWQKRREKQIMQESCYFEWQNLIAEASRRGYIGEEELQWDSYNILRQQLEVEWVESIEQRKTTPRPKGSKRAPKSLEQRRKISEAIAAKWADPEYRERVYSGLCKYHGMPAGVERKPRRTASSRTQSARRDSTKRRTSDTEMGDTRNPIQQLRRRSKTPAYKDPLASAKLEMIKSIRAQRTATETKKNEAIDRARSLIVEAEKAANALEAAAMKSPIARASLIEARNLIAEAIQSIEFVDNEDSVSNDMMSNENGRHPSLAPSELREVEKEINAADRGWDQVELRQVNGTKILETSKDEDLNFSNLAFHDVLNGEKELLPLSSSAYGLPSPSMESLVNHSSTGKQPNQVEPNGSLKSEKINLPNGSRVPHVKEETHSKSVTTKKWVRGRLVEGTERD</sequence>
<feature type="compositionally biased region" description="Basic and acidic residues" evidence="1">
    <location>
        <begin position="156"/>
        <end position="168"/>
    </location>
</feature>
<keyword evidence="2" id="KW-0732">Signal</keyword>
<dbReference type="Pfam" id="PF07460">
    <property type="entry name" value="NUMOD3"/>
    <property type="match status" value="1"/>
</dbReference>
<accession>A0AAV1SQZ8</accession>
<feature type="compositionally biased region" description="Basic and acidic residues" evidence="1">
    <location>
        <begin position="381"/>
        <end position="392"/>
    </location>
</feature>
<dbReference type="AlphaFoldDB" id="A0AAV1SQZ8"/>
<feature type="region of interest" description="Disordered" evidence="1">
    <location>
        <begin position="153"/>
        <end position="196"/>
    </location>
</feature>